<sequence>MRSKGLLSTLTFSEKRKDILFLLEEEPKTLSDIKDYFNVSSPEIFPRLKEMESSNLISKDDKVYSITPIGRAIIKHFRPFLDILGTIEKNEEFWKEHILDDIPQSSLEKLSELKGCEVMADSIENIYESHKVFQENIARSSTLKGISSIFIPSHPDFFIELVSNNVPTSLILTENIFVKVIMEHRDKIETFLSSPESELYVIDDVKLAFVVTDCFFSMSLFFSNGSYDPRHDLVGHDESAIKWGNDLFEHYRKKARKITSI</sequence>
<evidence type="ECO:0000313" key="4">
    <source>
        <dbReference type="Proteomes" id="UP000509594"/>
    </source>
</evidence>
<dbReference type="AlphaFoldDB" id="A0A7D5IMV9"/>
<dbReference type="GeneID" id="55820141"/>
<feature type="domain" description="Methanogenesis regulatory protein FilR1 middle" evidence="2">
    <location>
        <begin position="126"/>
        <end position="253"/>
    </location>
</feature>
<dbReference type="CDD" id="cd00090">
    <property type="entry name" value="HTH_ARSR"/>
    <property type="match status" value="1"/>
</dbReference>
<evidence type="ECO:0000259" key="1">
    <source>
        <dbReference type="Pfam" id="PF01022"/>
    </source>
</evidence>
<evidence type="ECO:0000259" key="2">
    <source>
        <dbReference type="Pfam" id="PF08350"/>
    </source>
</evidence>
<dbReference type="InterPro" id="IPR013561">
    <property type="entry name" value="FilR1_middle_dom"/>
</dbReference>
<organism evidence="3 4">
    <name type="scientific">Methanolobus zinderi</name>
    <dbReference type="NCBI Taxonomy" id="536044"/>
    <lineage>
        <taxon>Archaea</taxon>
        <taxon>Methanobacteriati</taxon>
        <taxon>Methanobacteriota</taxon>
        <taxon>Stenosarchaea group</taxon>
        <taxon>Methanomicrobia</taxon>
        <taxon>Methanosarcinales</taxon>
        <taxon>Methanosarcinaceae</taxon>
        <taxon>Methanolobus</taxon>
    </lineage>
</organism>
<dbReference type="KEGG" id="mzi:HWN40_00660"/>
<gene>
    <name evidence="3" type="ORF">HWN40_00660</name>
</gene>
<dbReference type="InterPro" id="IPR016490">
    <property type="entry name" value="Tscrpt_reg_HTH_AF0396-typ3"/>
</dbReference>
<dbReference type="InterPro" id="IPR036390">
    <property type="entry name" value="WH_DNA-bd_sf"/>
</dbReference>
<name>A0A7D5IMV9_9EURY</name>
<dbReference type="OrthoDB" id="11410at2157"/>
<dbReference type="EMBL" id="CP058215">
    <property type="protein sequence ID" value="QLC48887.1"/>
    <property type="molecule type" value="Genomic_DNA"/>
</dbReference>
<reference evidence="3 4" key="1">
    <citation type="submission" date="2020-06" db="EMBL/GenBank/DDBJ databases">
        <title>Methanolobus halotolerans sp. nov., isolated from a saline lake Tus in Siberia.</title>
        <authorList>
            <person name="Shen Y."/>
            <person name="Chen S.-C."/>
            <person name="Lai M.-C."/>
            <person name="Huang H.-H."/>
            <person name="Chiu H.-H."/>
            <person name="Tang S.-L."/>
            <person name="Rogozin D.Y."/>
            <person name="Degermendzhy A.G."/>
        </authorList>
    </citation>
    <scope>NUCLEOTIDE SEQUENCE [LARGE SCALE GENOMIC DNA]</scope>
    <source>
        <strain evidence="3 4">DSM 21339</strain>
    </source>
</reference>
<dbReference type="PIRSF" id="PIRSF006692">
    <property type="entry name" value="TF_HTH_AF0396_prd"/>
    <property type="match status" value="1"/>
</dbReference>
<dbReference type="InterPro" id="IPR001845">
    <property type="entry name" value="HTH_ArsR_DNA-bd_dom"/>
</dbReference>
<dbReference type="InterPro" id="IPR011991">
    <property type="entry name" value="ArsR-like_HTH"/>
</dbReference>
<dbReference type="Gene3D" id="1.10.10.10">
    <property type="entry name" value="Winged helix-like DNA-binding domain superfamily/Winged helix DNA-binding domain"/>
    <property type="match status" value="1"/>
</dbReference>
<dbReference type="Pfam" id="PF08350">
    <property type="entry name" value="FilR1_middle"/>
    <property type="match status" value="1"/>
</dbReference>
<dbReference type="RefSeq" id="WP_176963950.1">
    <property type="nucleotide sequence ID" value="NZ_CP058215.1"/>
</dbReference>
<proteinExistence type="predicted"/>
<dbReference type="GO" id="GO:0003700">
    <property type="term" value="F:DNA-binding transcription factor activity"/>
    <property type="evidence" value="ECO:0007669"/>
    <property type="project" value="InterPro"/>
</dbReference>
<dbReference type="Proteomes" id="UP000509594">
    <property type="component" value="Chromosome"/>
</dbReference>
<feature type="domain" description="HTH arsR-type" evidence="1">
    <location>
        <begin position="14"/>
        <end position="59"/>
    </location>
</feature>
<dbReference type="Pfam" id="PF01022">
    <property type="entry name" value="HTH_5"/>
    <property type="match status" value="1"/>
</dbReference>
<protein>
    <submittedName>
        <fullName evidence="3">Winged helix-turn-helix domain-containing protein</fullName>
    </submittedName>
</protein>
<accession>A0A7D5IMV9</accession>
<evidence type="ECO:0000313" key="3">
    <source>
        <dbReference type="EMBL" id="QLC48887.1"/>
    </source>
</evidence>
<keyword evidence="4" id="KW-1185">Reference proteome</keyword>
<dbReference type="SUPFAM" id="SSF46785">
    <property type="entry name" value="Winged helix' DNA-binding domain"/>
    <property type="match status" value="1"/>
</dbReference>
<dbReference type="InterPro" id="IPR036388">
    <property type="entry name" value="WH-like_DNA-bd_sf"/>
</dbReference>